<dbReference type="SUPFAM" id="SSF46785">
    <property type="entry name" value="Winged helix' DNA-binding domain"/>
    <property type="match status" value="1"/>
</dbReference>
<accession>A0ABX8QUI1</accession>
<evidence type="ECO:0000256" key="1">
    <source>
        <dbReference type="ARBA" id="ARBA00022603"/>
    </source>
</evidence>
<proteinExistence type="predicted"/>
<dbReference type="RefSeq" id="WP_231335728.1">
    <property type="nucleotide sequence ID" value="NZ_CP059572.1"/>
</dbReference>
<dbReference type="PANTHER" id="PTHR43712">
    <property type="entry name" value="PUTATIVE (AFU_ORTHOLOGUE AFUA_4G14580)-RELATED"/>
    <property type="match status" value="1"/>
</dbReference>
<gene>
    <name evidence="6" type="ORF">AGRA3207_003479</name>
</gene>
<evidence type="ECO:0000313" key="7">
    <source>
        <dbReference type="Proteomes" id="UP001049518"/>
    </source>
</evidence>
<evidence type="ECO:0000313" key="6">
    <source>
        <dbReference type="EMBL" id="QXJ22476.1"/>
    </source>
</evidence>
<protein>
    <recommendedName>
        <fullName evidence="8">O-methyltransferase</fullName>
    </recommendedName>
</protein>
<dbReference type="PIRSF" id="PIRSF005739">
    <property type="entry name" value="O-mtase"/>
    <property type="match status" value="1"/>
</dbReference>
<keyword evidence="3" id="KW-0949">S-adenosyl-L-methionine</keyword>
<sequence>MDPAQRVLSLALGYRGTALVGTAVRLGVPDLITPPGATPDGLARRTGTDPVRMRQFLNALAAIGIVHTVPGGLYSLTEEGRLLTTAADNPLRHIARVAAEMSAPAATALAEGMSGASPFEKHFGTHVFNRLNERPDLASAYSHAVPEPNLFDAVATAYDFSGKRVVDLGGGLGDLLDRILTKHTTARGTLVELEATLQATSCPQGIDRVGADIRTWVPPGGDVYILCRVLANWDDETATTILRNCQAALKENGHLLIVEMVPLPGETEHALGDLDLLLHFGGRLRPLAEWNDLFAASGLPVPEATKLPAGWTILQS</sequence>
<organism evidence="6 7">
    <name type="scientific">Actinomadura graeca</name>
    <dbReference type="NCBI Taxonomy" id="2750812"/>
    <lineage>
        <taxon>Bacteria</taxon>
        <taxon>Bacillati</taxon>
        <taxon>Actinomycetota</taxon>
        <taxon>Actinomycetes</taxon>
        <taxon>Streptosporangiales</taxon>
        <taxon>Thermomonosporaceae</taxon>
        <taxon>Actinomadura</taxon>
    </lineage>
</organism>
<reference evidence="6" key="1">
    <citation type="submission" date="2020-07" db="EMBL/GenBank/DDBJ databases">
        <authorList>
            <person name="Tarantini F.S."/>
            <person name="Hong K.W."/>
            <person name="Chan K.G."/>
        </authorList>
    </citation>
    <scope>NUCLEOTIDE SEQUENCE</scope>
    <source>
        <strain evidence="6">32-07</strain>
    </source>
</reference>
<dbReference type="SUPFAM" id="SSF53335">
    <property type="entry name" value="S-adenosyl-L-methionine-dependent methyltransferases"/>
    <property type="match status" value="1"/>
</dbReference>
<dbReference type="Gene3D" id="1.10.10.10">
    <property type="entry name" value="Winged helix-like DNA-binding domain superfamily/Winged helix DNA-binding domain"/>
    <property type="match status" value="1"/>
</dbReference>
<keyword evidence="2" id="KW-0808">Transferase</keyword>
<keyword evidence="7" id="KW-1185">Reference proteome</keyword>
<evidence type="ECO:0000256" key="3">
    <source>
        <dbReference type="ARBA" id="ARBA00022691"/>
    </source>
</evidence>
<feature type="domain" description="O-methyltransferase dimerisation" evidence="5">
    <location>
        <begin position="9"/>
        <end position="85"/>
    </location>
</feature>
<dbReference type="Proteomes" id="UP001049518">
    <property type="component" value="Chromosome"/>
</dbReference>
<feature type="domain" description="O-methyltransferase C-terminal" evidence="4">
    <location>
        <begin position="113"/>
        <end position="298"/>
    </location>
</feature>
<evidence type="ECO:0000259" key="4">
    <source>
        <dbReference type="Pfam" id="PF00891"/>
    </source>
</evidence>
<dbReference type="Pfam" id="PF00891">
    <property type="entry name" value="Methyltransf_2"/>
    <property type="match status" value="1"/>
</dbReference>
<dbReference type="InterPro" id="IPR001077">
    <property type="entry name" value="COMT_C"/>
</dbReference>
<dbReference type="Gene3D" id="1.10.287.1350">
    <property type="match status" value="1"/>
</dbReference>
<dbReference type="PANTHER" id="PTHR43712:SF2">
    <property type="entry name" value="O-METHYLTRANSFERASE CICE"/>
    <property type="match status" value="1"/>
</dbReference>
<keyword evidence="1" id="KW-0489">Methyltransferase</keyword>
<dbReference type="EMBL" id="CP059572">
    <property type="protein sequence ID" value="QXJ22476.1"/>
    <property type="molecule type" value="Genomic_DNA"/>
</dbReference>
<dbReference type="InterPro" id="IPR012967">
    <property type="entry name" value="COMT_dimerisation"/>
</dbReference>
<name>A0ABX8QUI1_9ACTN</name>
<evidence type="ECO:0000256" key="2">
    <source>
        <dbReference type="ARBA" id="ARBA00022679"/>
    </source>
</evidence>
<dbReference type="PROSITE" id="PS51683">
    <property type="entry name" value="SAM_OMT_II"/>
    <property type="match status" value="1"/>
</dbReference>
<dbReference type="InterPro" id="IPR036388">
    <property type="entry name" value="WH-like_DNA-bd_sf"/>
</dbReference>
<dbReference type="Gene3D" id="3.40.50.150">
    <property type="entry name" value="Vaccinia Virus protein VP39"/>
    <property type="match status" value="1"/>
</dbReference>
<dbReference type="InterPro" id="IPR016461">
    <property type="entry name" value="COMT-like"/>
</dbReference>
<evidence type="ECO:0008006" key="8">
    <source>
        <dbReference type="Google" id="ProtNLM"/>
    </source>
</evidence>
<dbReference type="Pfam" id="PF08100">
    <property type="entry name" value="Dimerisation"/>
    <property type="match status" value="1"/>
</dbReference>
<dbReference type="InterPro" id="IPR036390">
    <property type="entry name" value="WH_DNA-bd_sf"/>
</dbReference>
<evidence type="ECO:0000259" key="5">
    <source>
        <dbReference type="Pfam" id="PF08100"/>
    </source>
</evidence>
<dbReference type="InterPro" id="IPR029063">
    <property type="entry name" value="SAM-dependent_MTases_sf"/>
</dbReference>